<dbReference type="HAMAP" id="MF_00321">
    <property type="entry name" value="GTPase_EngB"/>
    <property type="match status" value="1"/>
</dbReference>
<proteinExistence type="inferred from homology"/>
<evidence type="ECO:0000256" key="8">
    <source>
        <dbReference type="ARBA" id="ARBA00023210"/>
    </source>
</evidence>
<evidence type="ECO:0000313" key="13">
    <source>
        <dbReference type="Proteomes" id="UP000199452"/>
    </source>
</evidence>
<dbReference type="OrthoDB" id="9804921at2"/>
<keyword evidence="8 10" id="KW-0717">Septation</keyword>
<accession>A0A1G6HMG8</accession>
<evidence type="ECO:0000313" key="12">
    <source>
        <dbReference type="EMBL" id="SDB95450.1"/>
    </source>
</evidence>
<keyword evidence="9 10" id="KW-0131">Cell cycle</keyword>
<evidence type="ECO:0000256" key="4">
    <source>
        <dbReference type="ARBA" id="ARBA00022723"/>
    </source>
</evidence>
<reference evidence="12 13" key="1">
    <citation type="submission" date="2016-09" db="EMBL/GenBank/DDBJ databases">
        <authorList>
            <person name="Capua I."/>
            <person name="De Benedictis P."/>
            <person name="Joannis T."/>
            <person name="Lombin L.H."/>
            <person name="Cattoli G."/>
        </authorList>
    </citation>
    <scope>NUCLEOTIDE SEQUENCE [LARGE SCALE GENOMIC DNA]</scope>
    <source>
        <strain evidence="12 13">A7P-90m</strain>
    </source>
</reference>
<evidence type="ECO:0000256" key="10">
    <source>
        <dbReference type="HAMAP-Rule" id="MF_00321"/>
    </source>
</evidence>
<evidence type="ECO:0000256" key="1">
    <source>
        <dbReference type="ARBA" id="ARBA00001946"/>
    </source>
</evidence>
<dbReference type="InterPro" id="IPR030393">
    <property type="entry name" value="G_ENGB_dom"/>
</dbReference>
<dbReference type="STRING" id="1640674.SAMN05216323_101216"/>
<dbReference type="Pfam" id="PF01926">
    <property type="entry name" value="MMR_HSR1"/>
    <property type="match status" value="1"/>
</dbReference>
<evidence type="ECO:0000256" key="2">
    <source>
        <dbReference type="ARBA" id="ARBA00009638"/>
    </source>
</evidence>
<keyword evidence="3 10" id="KW-0132">Cell division</keyword>
<dbReference type="GO" id="GO:0005525">
    <property type="term" value="F:GTP binding"/>
    <property type="evidence" value="ECO:0007669"/>
    <property type="project" value="UniProtKB-UniRule"/>
</dbReference>
<evidence type="ECO:0000256" key="5">
    <source>
        <dbReference type="ARBA" id="ARBA00022741"/>
    </source>
</evidence>
<evidence type="ECO:0000256" key="3">
    <source>
        <dbReference type="ARBA" id="ARBA00022618"/>
    </source>
</evidence>
<dbReference type="Proteomes" id="UP000199452">
    <property type="component" value="Unassembled WGS sequence"/>
</dbReference>
<gene>
    <name evidence="10" type="primary">engB</name>
    <name evidence="12" type="ORF">SAMN05216323_101216</name>
</gene>
<dbReference type="FunFam" id="3.40.50.300:FF:000098">
    <property type="entry name" value="Probable GTP-binding protein EngB"/>
    <property type="match status" value="1"/>
</dbReference>
<dbReference type="NCBIfam" id="TIGR03598">
    <property type="entry name" value="GTPase_YsxC"/>
    <property type="match status" value="1"/>
</dbReference>
<dbReference type="CDD" id="cd01876">
    <property type="entry name" value="YihA_EngB"/>
    <property type="match status" value="1"/>
</dbReference>
<evidence type="ECO:0000256" key="6">
    <source>
        <dbReference type="ARBA" id="ARBA00022842"/>
    </source>
</evidence>
<comment type="similarity">
    <text evidence="2 10">Belongs to the TRAFAC class TrmE-Era-EngA-EngB-Septin-like GTPase superfamily. EngB GTPase family.</text>
</comment>
<dbReference type="RefSeq" id="WP_092436432.1">
    <property type="nucleotide sequence ID" value="NZ_FMYP01000012.1"/>
</dbReference>
<dbReference type="GO" id="GO:0000917">
    <property type="term" value="P:division septum assembly"/>
    <property type="evidence" value="ECO:0007669"/>
    <property type="project" value="UniProtKB-KW"/>
</dbReference>
<dbReference type="Gene3D" id="3.40.50.300">
    <property type="entry name" value="P-loop containing nucleotide triphosphate hydrolases"/>
    <property type="match status" value="1"/>
</dbReference>
<keyword evidence="5 10" id="KW-0547">Nucleotide-binding</keyword>
<dbReference type="AlphaFoldDB" id="A0A1G6HMG8"/>
<dbReference type="PANTHER" id="PTHR11649">
    <property type="entry name" value="MSS1/TRME-RELATED GTP-BINDING PROTEIN"/>
    <property type="match status" value="1"/>
</dbReference>
<comment type="cofactor">
    <cofactor evidence="1">
        <name>Mg(2+)</name>
        <dbReference type="ChEBI" id="CHEBI:18420"/>
    </cofactor>
</comment>
<keyword evidence="4" id="KW-0479">Metal-binding</keyword>
<organism evidence="12 13">
    <name type="scientific">Williamwhitmania taraxaci</name>
    <dbReference type="NCBI Taxonomy" id="1640674"/>
    <lineage>
        <taxon>Bacteria</taxon>
        <taxon>Pseudomonadati</taxon>
        <taxon>Bacteroidota</taxon>
        <taxon>Bacteroidia</taxon>
        <taxon>Bacteroidales</taxon>
        <taxon>Williamwhitmaniaceae</taxon>
        <taxon>Williamwhitmania</taxon>
    </lineage>
</organism>
<dbReference type="SUPFAM" id="SSF52540">
    <property type="entry name" value="P-loop containing nucleoside triphosphate hydrolases"/>
    <property type="match status" value="1"/>
</dbReference>
<dbReference type="PROSITE" id="PS51706">
    <property type="entry name" value="G_ENGB"/>
    <property type="match status" value="1"/>
</dbReference>
<dbReference type="InterPro" id="IPR027417">
    <property type="entry name" value="P-loop_NTPase"/>
</dbReference>
<dbReference type="InterPro" id="IPR006073">
    <property type="entry name" value="GTP-bd"/>
</dbReference>
<keyword evidence="6" id="KW-0460">Magnesium</keyword>
<keyword evidence="13" id="KW-1185">Reference proteome</keyword>
<feature type="domain" description="EngB-type G" evidence="11">
    <location>
        <begin position="24"/>
        <end position="199"/>
    </location>
</feature>
<protein>
    <recommendedName>
        <fullName evidence="10">Probable GTP-binding protein EngB</fullName>
    </recommendedName>
</protein>
<dbReference type="EMBL" id="FMYP01000012">
    <property type="protein sequence ID" value="SDB95450.1"/>
    <property type="molecule type" value="Genomic_DNA"/>
</dbReference>
<keyword evidence="7 10" id="KW-0342">GTP-binding</keyword>
<evidence type="ECO:0000256" key="7">
    <source>
        <dbReference type="ARBA" id="ARBA00023134"/>
    </source>
</evidence>
<name>A0A1G6HMG8_9BACT</name>
<comment type="function">
    <text evidence="10">Necessary for normal cell division and for the maintenance of normal septation.</text>
</comment>
<dbReference type="GO" id="GO:0046872">
    <property type="term" value="F:metal ion binding"/>
    <property type="evidence" value="ECO:0007669"/>
    <property type="project" value="UniProtKB-KW"/>
</dbReference>
<evidence type="ECO:0000259" key="11">
    <source>
        <dbReference type="PROSITE" id="PS51706"/>
    </source>
</evidence>
<sequence>MDNLVKKALFVKSSAKIEECPADGINEYAFIGRSNVGKSSLINMLTGQNGMAKVSQTPGKTQLINHYFINGSWYLVDLPGYGFAKTSKASRAIFHAMITNYIQNRETLINLFVLVDSRLEPQKVDLEFISALGESQVPFTIIFTKADKISKSALQRNIATYQEELSKEWDELPKMIATSAESKLGREEVMHFIDELNRLVKEEKSENS</sequence>
<evidence type="ECO:0000256" key="9">
    <source>
        <dbReference type="ARBA" id="ARBA00023306"/>
    </source>
</evidence>
<dbReference type="InterPro" id="IPR019987">
    <property type="entry name" value="GTP-bd_ribosome_bio_YsxC"/>
</dbReference>
<dbReference type="PANTHER" id="PTHR11649:SF13">
    <property type="entry name" value="ENGB-TYPE G DOMAIN-CONTAINING PROTEIN"/>
    <property type="match status" value="1"/>
</dbReference>